<dbReference type="Pfam" id="PF00239">
    <property type="entry name" value="Resolvase"/>
    <property type="match status" value="1"/>
</dbReference>
<accession>A0A543KKC6</accession>
<dbReference type="Gene3D" id="3.40.50.1390">
    <property type="entry name" value="Resolvase, N-terminal catalytic domain"/>
    <property type="match status" value="1"/>
</dbReference>
<dbReference type="InterPro" id="IPR011109">
    <property type="entry name" value="DNA_bind_recombinase_dom"/>
</dbReference>
<feature type="region of interest" description="Disordered" evidence="3">
    <location>
        <begin position="1"/>
        <end position="25"/>
    </location>
</feature>
<keyword evidence="1" id="KW-0238">DNA-binding</keyword>
<dbReference type="PROSITE" id="PS51736">
    <property type="entry name" value="RECOMBINASES_3"/>
    <property type="match status" value="1"/>
</dbReference>
<dbReference type="Pfam" id="PF07508">
    <property type="entry name" value="Recombinase"/>
    <property type="match status" value="1"/>
</dbReference>
<name>A0A543KKC6_9MICO</name>
<comment type="caution">
    <text evidence="6">The sequence shown here is derived from an EMBL/GenBank/DDBJ whole genome shotgun (WGS) entry which is preliminary data.</text>
</comment>
<dbReference type="CDD" id="cd00338">
    <property type="entry name" value="Ser_Recombinase"/>
    <property type="match status" value="1"/>
</dbReference>
<dbReference type="InterPro" id="IPR036162">
    <property type="entry name" value="Resolvase-like_N_sf"/>
</dbReference>
<keyword evidence="2" id="KW-0233">DNA recombination</keyword>
<dbReference type="PROSITE" id="PS51737">
    <property type="entry name" value="RECOMBINASE_DNA_BIND"/>
    <property type="match status" value="1"/>
</dbReference>
<evidence type="ECO:0000256" key="3">
    <source>
        <dbReference type="SAM" id="MobiDB-lite"/>
    </source>
</evidence>
<sequence length="519" mass="56581">MRIVTYGRVSGREQAESGTSLPEQERRLREWASRDGHTHVEHFSDPGFSGGSLSRPGLTALRQRVAMGDVTMVAVTKADRLARDQLGQLTLVYEFSQQGAAVTAIDEGTSSATAEGQLTANLLGGVAQFERQRIGIRTKEGRRAAAKQGRFVGSTPPFGYRVAGEPRARLLVIDNKQAQAVRYIYEQLVVGRARAKDVADDLNRRGLTPAKKATWDAATLRRWAKDSGHIEAAAGIWRFDDIEVPIPAIITEAEAAFWRTWLREARTVYPQRAPQSYLLTGLLIMPCGRRGLGRTAGRQRPTYSCRARLAAARGHDNCHNVEVAHLDVTVVEHVRQALLQPAVLRAGVMGRGAVISPAVELTRVQAELAALDTQIAEEVALLREHGLRRDALEASVRPLQTQQEVLTARARGLRRKVAEEAAGVDNAQVRRAVTALEGGFDTIKPETWRVVLDALHVVVRIVDHYECEACGGSGYTGTHPVTHHPLRCDACLAGSQPVVEVEMDDVAALAVADGLRASS</sequence>
<dbReference type="GO" id="GO:0000150">
    <property type="term" value="F:DNA strand exchange activity"/>
    <property type="evidence" value="ECO:0007669"/>
    <property type="project" value="InterPro"/>
</dbReference>
<dbReference type="SMART" id="SM00857">
    <property type="entry name" value="Resolvase"/>
    <property type="match status" value="1"/>
</dbReference>
<dbReference type="InterPro" id="IPR006119">
    <property type="entry name" value="Resolv_N"/>
</dbReference>
<feature type="domain" description="Resolvase/invertase-type recombinase catalytic" evidence="4">
    <location>
        <begin position="2"/>
        <end position="149"/>
    </location>
</feature>
<gene>
    <name evidence="6" type="ORF">FB476_0381</name>
</gene>
<dbReference type="PANTHER" id="PTHR30461">
    <property type="entry name" value="DNA-INVERTASE FROM LAMBDOID PROPHAGE"/>
    <property type="match status" value="1"/>
</dbReference>
<reference evidence="6 7" key="1">
    <citation type="submission" date="2019-06" db="EMBL/GenBank/DDBJ databases">
        <title>Sequencing the genomes of 1000 actinobacteria strains.</title>
        <authorList>
            <person name="Klenk H.-P."/>
        </authorList>
    </citation>
    <scope>NUCLEOTIDE SEQUENCE [LARGE SCALE GENOMIC DNA]</scope>
    <source>
        <strain evidence="6 7">DSM 12362</strain>
    </source>
</reference>
<dbReference type="EMBL" id="VFPU01000001">
    <property type="protein sequence ID" value="TQM95537.1"/>
    <property type="molecule type" value="Genomic_DNA"/>
</dbReference>
<feature type="domain" description="Recombinase" evidence="5">
    <location>
        <begin position="157"/>
        <end position="268"/>
    </location>
</feature>
<protein>
    <submittedName>
        <fullName evidence="6">DNA invertase Pin-like site-specific DNA recombinase</fullName>
    </submittedName>
</protein>
<organism evidence="6 7">
    <name type="scientific">Ornithinimicrobium humiphilum</name>
    <dbReference type="NCBI Taxonomy" id="125288"/>
    <lineage>
        <taxon>Bacteria</taxon>
        <taxon>Bacillati</taxon>
        <taxon>Actinomycetota</taxon>
        <taxon>Actinomycetes</taxon>
        <taxon>Micrococcales</taxon>
        <taxon>Ornithinimicrobiaceae</taxon>
        <taxon>Ornithinimicrobium</taxon>
    </lineage>
</organism>
<dbReference type="SUPFAM" id="SSF53041">
    <property type="entry name" value="Resolvase-like"/>
    <property type="match status" value="1"/>
</dbReference>
<dbReference type="PANTHER" id="PTHR30461:SF2">
    <property type="entry name" value="SERINE RECOMBINASE PINE-RELATED"/>
    <property type="match status" value="1"/>
</dbReference>
<dbReference type="OrthoDB" id="3217513at2"/>
<evidence type="ECO:0000313" key="6">
    <source>
        <dbReference type="EMBL" id="TQM95537.1"/>
    </source>
</evidence>
<dbReference type="InterPro" id="IPR050639">
    <property type="entry name" value="SSR_resolvase"/>
</dbReference>
<dbReference type="Gene3D" id="3.90.1750.20">
    <property type="entry name" value="Putative Large Serine Recombinase, Chain B, Domain 2"/>
    <property type="match status" value="1"/>
</dbReference>
<evidence type="ECO:0000259" key="4">
    <source>
        <dbReference type="PROSITE" id="PS51736"/>
    </source>
</evidence>
<evidence type="ECO:0000313" key="7">
    <source>
        <dbReference type="Proteomes" id="UP000315133"/>
    </source>
</evidence>
<evidence type="ECO:0000256" key="2">
    <source>
        <dbReference type="ARBA" id="ARBA00023172"/>
    </source>
</evidence>
<dbReference type="GO" id="GO:0003677">
    <property type="term" value="F:DNA binding"/>
    <property type="evidence" value="ECO:0007669"/>
    <property type="project" value="UniProtKB-KW"/>
</dbReference>
<evidence type="ECO:0000259" key="5">
    <source>
        <dbReference type="PROSITE" id="PS51737"/>
    </source>
</evidence>
<dbReference type="AlphaFoldDB" id="A0A543KKC6"/>
<dbReference type="RefSeq" id="WP_141817285.1">
    <property type="nucleotide sequence ID" value="NZ_BAAAIL010000003.1"/>
</dbReference>
<evidence type="ECO:0000256" key="1">
    <source>
        <dbReference type="ARBA" id="ARBA00023125"/>
    </source>
</evidence>
<keyword evidence="7" id="KW-1185">Reference proteome</keyword>
<proteinExistence type="predicted"/>
<dbReference type="InterPro" id="IPR038109">
    <property type="entry name" value="DNA_bind_recomb_sf"/>
</dbReference>
<dbReference type="Proteomes" id="UP000315133">
    <property type="component" value="Unassembled WGS sequence"/>
</dbReference>